<dbReference type="EMBL" id="JBHSIT010000005">
    <property type="protein sequence ID" value="MFC4909321.1"/>
    <property type="molecule type" value="Genomic_DNA"/>
</dbReference>
<comment type="caution">
    <text evidence="3">The sequence shown here is derived from an EMBL/GenBank/DDBJ whole genome shotgun (WGS) entry which is preliminary data.</text>
</comment>
<evidence type="ECO:0000313" key="3">
    <source>
        <dbReference type="EMBL" id="MFC4909321.1"/>
    </source>
</evidence>
<accession>A0ABV9U0W8</accession>
<keyword evidence="4" id="KW-1185">Reference proteome</keyword>
<dbReference type="PROSITE" id="PS51257">
    <property type="entry name" value="PROKAR_LIPOPROTEIN"/>
    <property type="match status" value="1"/>
</dbReference>
<evidence type="ECO:0000256" key="1">
    <source>
        <dbReference type="SAM" id="MobiDB-lite"/>
    </source>
</evidence>
<evidence type="ECO:0008006" key="5">
    <source>
        <dbReference type="Google" id="ProtNLM"/>
    </source>
</evidence>
<protein>
    <recommendedName>
        <fullName evidence="5">CinY protein</fullName>
    </recommendedName>
</protein>
<dbReference type="Proteomes" id="UP001595872">
    <property type="component" value="Unassembled WGS sequence"/>
</dbReference>
<feature type="signal peptide" evidence="2">
    <location>
        <begin position="1"/>
        <end position="18"/>
    </location>
</feature>
<gene>
    <name evidence="3" type="ORF">ACFPCY_18510</name>
</gene>
<evidence type="ECO:0000313" key="4">
    <source>
        <dbReference type="Proteomes" id="UP001595872"/>
    </source>
</evidence>
<name>A0ABV9U0W8_9ACTN</name>
<feature type="chain" id="PRO_5045849590" description="CinY protein" evidence="2">
    <location>
        <begin position="19"/>
        <end position="338"/>
    </location>
</feature>
<proteinExistence type="predicted"/>
<sequence>MKRSRSLAVLVGGAVACAAVGVSAPSAYSFGTLDGRLGQRAEHEHITRAALACPPGQPSDDYCFEPASLSELAGAHHKGGAIGAPDLGTEAVRQEAHCDNADYLAESGYPQSRAEASRNLLGCVDHAAQRMNNAVKEAGRLLSNGKIVGWHVSLLVRCGNNQVGGRAKCGVIEQFGRGLHAVQDFYSHSNWADDPKPGPFGVTNPPGLGHVELFPLFELFAPRPPTAEEIPEHLSTGCFDLAAAGSGERLGCSGGKRIRHRSLNKDTGMIDPSTGETSDPTTERGRVGANFARVVKLAIAETRRQWRDVVTALEQRYPGQGARMACAVTHDHPTKSCR</sequence>
<feature type="region of interest" description="Disordered" evidence="1">
    <location>
        <begin position="265"/>
        <end position="284"/>
    </location>
</feature>
<keyword evidence="2" id="KW-0732">Signal</keyword>
<dbReference type="RefSeq" id="WP_378256738.1">
    <property type="nucleotide sequence ID" value="NZ_JBHSIT010000005.1"/>
</dbReference>
<organism evidence="3 4">
    <name type="scientific">Actinomadura gamaensis</name>
    <dbReference type="NCBI Taxonomy" id="1763541"/>
    <lineage>
        <taxon>Bacteria</taxon>
        <taxon>Bacillati</taxon>
        <taxon>Actinomycetota</taxon>
        <taxon>Actinomycetes</taxon>
        <taxon>Streptosporangiales</taxon>
        <taxon>Thermomonosporaceae</taxon>
        <taxon>Actinomadura</taxon>
    </lineage>
</organism>
<reference evidence="4" key="1">
    <citation type="journal article" date="2019" name="Int. J. Syst. Evol. Microbiol.">
        <title>The Global Catalogue of Microorganisms (GCM) 10K type strain sequencing project: providing services to taxonomists for standard genome sequencing and annotation.</title>
        <authorList>
            <consortium name="The Broad Institute Genomics Platform"/>
            <consortium name="The Broad Institute Genome Sequencing Center for Infectious Disease"/>
            <person name="Wu L."/>
            <person name="Ma J."/>
        </authorList>
    </citation>
    <scope>NUCLEOTIDE SEQUENCE [LARGE SCALE GENOMIC DNA]</scope>
    <source>
        <strain evidence="4">KLKA75</strain>
    </source>
</reference>
<evidence type="ECO:0000256" key="2">
    <source>
        <dbReference type="SAM" id="SignalP"/>
    </source>
</evidence>